<organism evidence="3 4">
    <name type="scientific">Fundidesulfovibrio magnetotacticus</name>
    <dbReference type="NCBI Taxonomy" id="2730080"/>
    <lineage>
        <taxon>Bacteria</taxon>
        <taxon>Pseudomonadati</taxon>
        <taxon>Thermodesulfobacteriota</taxon>
        <taxon>Desulfovibrionia</taxon>
        <taxon>Desulfovibrionales</taxon>
        <taxon>Desulfovibrionaceae</taxon>
        <taxon>Fundidesulfovibrio</taxon>
    </lineage>
</organism>
<reference evidence="3 4" key="2">
    <citation type="submission" date="2020-05" db="EMBL/GenBank/DDBJ databases">
        <title>Draft genome sequence of Desulfovibrio sp. strainFSS-1.</title>
        <authorList>
            <person name="Shimoshige H."/>
            <person name="Kobayashi H."/>
            <person name="Maekawa T."/>
        </authorList>
    </citation>
    <scope>NUCLEOTIDE SEQUENCE [LARGE SCALE GENOMIC DNA]</scope>
    <source>
        <strain evidence="3 4">SIID29052-01</strain>
    </source>
</reference>
<dbReference type="SUPFAM" id="SSF51735">
    <property type="entry name" value="NAD(P)-binding Rossmann-fold domains"/>
    <property type="match status" value="1"/>
</dbReference>
<dbReference type="RefSeq" id="WP_235956967.1">
    <property type="nucleotide sequence ID" value="NZ_BLTE01000013.1"/>
</dbReference>
<evidence type="ECO:0000259" key="2">
    <source>
        <dbReference type="Pfam" id="PF01370"/>
    </source>
</evidence>
<dbReference type="CDD" id="cd05256">
    <property type="entry name" value="UDP_AE_SDR_e"/>
    <property type="match status" value="1"/>
</dbReference>
<dbReference type="Gene3D" id="3.40.50.720">
    <property type="entry name" value="NAD(P)-binding Rossmann-like Domain"/>
    <property type="match status" value="1"/>
</dbReference>
<dbReference type="AlphaFoldDB" id="A0A6V8LXE3"/>
<comment type="caution">
    <text evidence="3">The sequence shown here is derived from an EMBL/GenBank/DDBJ whole genome shotgun (WGS) entry which is preliminary data.</text>
</comment>
<dbReference type="GO" id="GO:0003978">
    <property type="term" value="F:UDP-glucose 4-epimerase activity"/>
    <property type="evidence" value="ECO:0007669"/>
    <property type="project" value="UniProtKB-EC"/>
</dbReference>
<accession>A0A6V8LXE3</accession>
<keyword evidence="4" id="KW-1185">Reference proteome</keyword>
<dbReference type="EMBL" id="BLTE01000013">
    <property type="protein sequence ID" value="GFK94928.1"/>
    <property type="molecule type" value="Genomic_DNA"/>
</dbReference>
<protein>
    <submittedName>
        <fullName evidence="3">UDP-glucose 4-epimerase</fullName>
        <ecNumber evidence="3">5.1.3.2</ecNumber>
    </submittedName>
</protein>
<feature type="domain" description="NAD-dependent epimerase/dehydratase" evidence="2">
    <location>
        <begin position="7"/>
        <end position="244"/>
    </location>
</feature>
<sequence>MAARIKALVTGGAGFIGSHLVDRLLDDGCEVVVVDNCSTGRLQNLAHAAGRSELTVLEADICDFERIRPAFEGVDHVYHLAALADIVPSIQQPVPYYRSNVDGTLSVLEAARAAGVKRFLYTASSSCYGIPDAFPTPEDAAPRPQYPYALTKWLGEQTALHWRQVYGLPVVSLRLFNVYGPRSRTSGTYGAVFGVFLAQKLAGKPLTIVGDGEQTRDFTYVTDIADAMVTAVRSGVSGKAFNVGSGNHYSVNALAKLIGGETVGIPKRPGEPDCTFADTTRISAELGWSPKVSFEEGVARVLEAIDYWREAPVWEPATIAEATEDWFKYLK</sequence>
<evidence type="ECO:0000256" key="1">
    <source>
        <dbReference type="ARBA" id="ARBA00007637"/>
    </source>
</evidence>
<dbReference type="Pfam" id="PF01370">
    <property type="entry name" value="Epimerase"/>
    <property type="match status" value="1"/>
</dbReference>
<dbReference type="EC" id="5.1.3.2" evidence="3"/>
<dbReference type="InterPro" id="IPR001509">
    <property type="entry name" value="Epimerase_deHydtase"/>
</dbReference>
<comment type="similarity">
    <text evidence="1">Belongs to the NAD(P)-dependent epimerase/dehydratase family.</text>
</comment>
<dbReference type="InterPro" id="IPR036291">
    <property type="entry name" value="NAD(P)-bd_dom_sf"/>
</dbReference>
<name>A0A6V8LXE3_9BACT</name>
<evidence type="ECO:0000313" key="3">
    <source>
        <dbReference type="EMBL" id="GFK94928.1"/>
    </source>
</evidence>
<dbReference type="Gene3D" id="3.90.25.10">
    <property type="entry name" value="UDP-galactose 4-epimerase, domain 1"/>
    <property type="match status" value="1"/>
</dbReference>
<dbReference type="Proteomes" id="UP000494245">
    <property type="component" value="Unassembled WGS sequence"/>
</dbReference>
<dbReference type="PANTHER" id="PTHR43000">
    <property type="entry name" value="DTDP-D-GLUCOSE 4,6-DEHYDRATASE-RELATED"/>
    <property type="match status" value="1"/>
</dbReference>
<keyword evidence="3" id="KW-0413">Isomerase</keyword>
<reference evidence="3 4" key="1">
    <citation type="submission" date="2020-04" db="EMBL/GenBank/DDBJ databases">
        <authorList>
            <consortium name="Desulfovibrio sp. FSS-1 genome sequencing consortium"/>
            <person name="Shimoshige H."/>
            <person name="Kobayashi H."/>
            <person name="Maekawa T."/>
        </authorList>
    </citation>
    <scope>NUCLEOTIDE SEQUENCE [LARGE SCALE GENOMIC DNA]</scope>
    <source>
        <strain evidence="3 4">SIID29052-01</strain>
    </source>
</reference>
<gene>
    <name evidence="3" type="ORF">NNJEOMEG_02776</name>
</gene>
<evidence type="ECO:0000313" key="4">
    <source>
        <dbReference type="Proteomes" id="UP000494245"/>
    </source>
</evidence>
<proteinExistence type="inferred from homology"/>